<dbReference type="PANTHER" id="PTHR38097">
    <property type="match status" value="1"/>
</dbReference>
<dbReference type="AlphaFoldDB" id="A0A3M2HZL2"/>
<feature type="region of interest" description="Disordered" evidence="5">
    <location>
        <begin position="70"/>
        <end position="111"/>
    </location>
</feature>
<reference evidence="7 8" key="1">
    <citation type="submission" date="2018-10" db="EMBL/GenBank/DDBJ databases">
        <title>Proposal of Lysobacter pythonis sp. nov. isolated from royal pythons (Python regius).</title>
        <authorList>
            <person name="Hans-Juergen B."/>
            <person name="Huptas C."/>
            <person name="Sandra B."/>
            <person name="Igor L."/>
            <person name="Joachim S."/>
            <person name="Siegfried S."/>
            <person name="Mareike W."/>
            <person name="Peter K."/>
        </authorList>
    </citation>
    <scope>NUCLEOTIDE SEQUENCE [LARGE SCALE GENOMIC DNA]</scope>
    <source>
        <strain evidence="7 8">4284/11</strain>
    </source>
</reference>
<evidence type="ECO:0000259" key="6">
    <source>
        <dbReference type="SMART" id="SM00528"/>
    </source>
</evidence>
<dbReference type="OrthoDB" id="5297879at2"/>
<dbReference type="SMART" id="SM00528">
    <property type="entry name" value="HNS"/>
    <property type="match status" value="1"/>
</dbReference>
<dbReference type="GO" id="GO:0003681">
    <property type="term" value="F:bent DNA binding"/>
    <property type="evidence" value="ECO:0007669"/>
    <property type="project" value="TreeGrafter"/>
</dbReference>
<dbReference type="InterPro" id="IPR037150">
    <property type="entry name" value="H-NS_C_dom_sf"/>
</dbReference>
<dbReference type="GO" id="GO:0003680">
    <property type="term" value="F:minor groove of adenine-thymine-rich DNA binding"/>
    <property type="evidence" value="ECO:0007669"/>
    <property type="project" value="TreeGrafter"/>
</dbReference>
<dbReference type="GO" id="GO:0001217">
    <property type="term" value="F:DNA-binding transcription repressor activity"/>
    <property type="evidence" value="ECO:0007669"/>
    <property type="project" value="TreeGrafter"/>
</dbReference>
<dbReference type="GO" id="GO:0000976">
    <property type="term" value="F:transcription cis-regulatory region binding"/>
    <property type="evidence" value="ECO:0007669"/>
    <property type="project" value="TreeGrafter"/>
</dbReference>
<proteinExistence type="inferred from homology"/>
<evidence type="ECO:0000256" key="4">
    <source>
        <dbReference type="ARBA" id="ARBA00023125"/>
    </source>
</evidence>
<comment type="similarity">
    <text evidence="2">Belongs to the histone-like protein H-NS family.</text>
</comment>
<name>A0A3M2HZL2_9GAMM</name>
<keyword evidence="3" id="KW-0963">Cytoplasm</keyword>
<feature type="domain" description="DNA-binding protein H-NS-like C-terminal" evidence="6">
    <location>
        <begin position="88"/>
        <end position="133"/>
    </location>
</feature>
<evidence type="ECO:0000313" key="8">
    <source>
        <dbReference type="Proteomes" id="UP000275012"/>
    </source>
</evidence>
<dbReference type="GO" id="GO:0032993">
    <property type="term" value="C:protein-DNA complex"/>
    <property type="evidence" value="ECO:0007669"/>
    <property type="project" value="TreeGrafter"/>
</dbReference>
<protein>
    <submittedName>
        <fullName evidence="7">H-NS histone family protein</fullName>
    </submittedName>
</protein>
<dbReference type="Proteomes" id="UP000275012">
    <property type="component" value="Unassembled WGS sequence"/>
</dbReference>
<feature type="compositionally biased region" description="Basic residues" evidence="5">
    <location>
        <begin position="77"/>
        <end position="91"/>
    </location>
</feature>
<evidence type="ECO:0000313" key="7">
    <source>
        <dbReference type="EMBL" id="RMH93323.1"/>
    </source>
</evidence>
<evidence type="ECO:0000256" key="3">
    <source>
        <dbReference type="ARBA" id="ARBA00022490"/>
    </source>
</evidence>
<dbReference type="GO" id="GO:0009295">
    <property type="term" value="C:nucleoid"/>
    <property type="evidence" value="ECO:0007669"/>
    <property type="project" value="UniProtKB-SubCell"/>
</dbReference>
<comment type="caution">
    <text evidence="7">The sequence shown here is derived from an EMBL/GenBank/DDBJ whole genome shotgun (WGS) entry which is preliminary data.</text>
</comment>
<organism evidence="7 8">
    <name type="scientific">Solilutibacter pythonis</name>
    <dbReference type="NCBI Taxonomy" id="2483112"/>
    <lineage>
        <taxon>Bacteria</taxon>
        <taxon>Pseudomonadati</taxon>
        <taxon>Pseudomonadota</taxon>
        <taxon>Gammaproteobacteria</taxon>
        <taxon>Lysobacterales</taxon>
        <taxon>Lysobacteraceae</taxon>
        <taxon>Solilutibacter</taxon>
    </lineage>
</organism>
<evidence type="ECO:0000256" key="1">
    <source>
        <dbReference type="ARBA" id="ARBA00004453"/>
    </source>
</evidence>
<evidence type="ECO:0000256" key="2">
    <source>
        <dbReference type="ARBA" id="ARBA00010610"/>
    </source>
</evidence>
<dbReference type="EMBL" id="RFLY01000006">
    <property type="protein sequence ID" value="RMH93323.1"/>
    <property type="molecule type" value="Genomic_DNA"/>
</dbReference>
<accession>A0A3M2HZL2</accession>
<dbReference type="SUPFAM" id="SSF81273">
    <property type="entry name" value="H-NS histone-like proteins"/>
    <property type="match status" value="1"/>
</dbReference>
<dbReference type="GO" id="GO:0005829">
    <property type="term" value="C:cytosol"/>
    <property type="evidence" value="ECO:0007669"/>
    <property type="project" value="TreeGrafter"/>
</dbReference>
<sequence>MDRDGRQERNPENVVDITNLNSKELADLISQAQKRKKVLAKRKPINQVRASINKIVRTSGYTFEDLFGSVGNTPKTTRARKAASKAPRKATAKVEPKYRNPANAQETWTGRGKQPRWLAAYVATGRQVEEFLINKG</sequence>
<dbReference type="Pfam" id="PF00816">
    <property type="entry name" value="Histone_HNS"/>
    <property type="match status" value="1"/>
</dbReference>
<dbReference type="InterPro" id="IPR027444">
    <property type="entry name" value="H-NS_C_dom"/>
</dbReference>
<dbReference type="Gene3D" id="4.10.430.10">
    <property type="entry name" value="Histone-like protein H-NS, C-terminal domain"/>
    <property type="match status" value="1"/>
</dbReference>
<keyword evidence="8" id="KW-1185">Reference proteome</keyword>
<comment type="subcellular location">
    <subcellularLocation>
        <location evidence="1">Cytoplasm</location>
        <location evidence="1">Nucleoid</location>
    </subcellularLocation>
</comment>
<evidence type="ECO:0000256" key="5">
    <source>
        <dbReference type="SAM" id="MobiDB-lite"/>
    </source>
</evidence>
<gene>
    <name evidence="7" type="ORF">EBB59_05410</name>
</gene>
<dbReference type="PANTHER" id="PTHR38097:SF2">
    <property type="entry name" value="DNA-BINDING PROTEIN STPA"/>
    <property type="match status" value="1"/>
</dbReference>
<keyword evidence="4" id="KW-0238">DNA-binding</keyword>